<evidence type="ECO:0000256" key="2">
    <source>
        <dbReference type="ARBA" id="ARBA00022741"/>
    </source>
</evidence>
<protein>
    <recommendedName>
        <fullName evidence="5">5-formyltetrahydrofolate cyclo-ligase</fullName>
        <ecNumber evidence="5">6.3.3.2</ecNumber>
    </recommendedName>
</protein>
<dbReference type="OrthoDB" id="9801938at2"/>
<dbReference type="GO" id="GO:0046872">
    <property type="term" value="F:metal ion binding"/>
    <property type="evidence" value="ECO:0007669"/>
    <property type="project" value="UniProtKB-KW"/>
</dbReference>
<evidence type="ECO:0000256" key="5">
    <source>
        <dbReference type="RuleBase" id="RU361279"/>
    </source>
</evidence>
<dbReference type="Pfam" id="PF01812">
    <property type="entry name" value="5-FTHF_cyc-lig"/>
    <property type="match status" value="1"/>
</dbReference>
<feature type="binding site" evidence="4">
    <location>
        <position position="53"/>
    </location>
    <ligand>
        <name>substrate</name>
    </ligand>
</feature>
<proteinExistence type="inferred from homology"/>
<dbReference type="GO" id="GO:0030272">
    <property type="term" value="F:5-formyltetrahydrofolate cyclo-ligase activity"/>
    <property type="evidence" value="ECO:0007669"/>
    <property type="project" value="UniProtKB-EC"/>
</dbReference>
<dbReference type="SUPFAM" id="SSF100950">
    <property type="entry name" value="NagB/RpiA/CoA transferase-like"/>
    <property type="match status" value="1"/>
</dbReference>
<keyword evidence="6" id="KW-0436">Ligase</keyword>
<dbReference type="Proteomes" id="UP000281810">
    <property type="component" value="Chromosome"/>
</dbReference>
<dbReference type="GO" id="GO:0035999">
    <property type="term" value="P:tetrahydrofolate interconversion"/>
    <property type="evidence" value="ECO:0007669"/>
    <property type="project" value="TreeGrafter"/>
</dbReference>
<comment type="catalytic activity">
    <reaction evidence="5">
        <text>(6S)-5-formyl-5,6,7,8-tetrahydrofolate + ATP = (6R)-5,10-methenyltetrahydrofolate + ADP + phosphate</text>
        <dbReference type="Rhea" id="RHEA:10488"/>
        <dbReference type="ChEBI" id="CHEBI:30616"/>
        <dbReference type="ChEBI" id="CHEBI:43474"/>
        <dbReference type="ChEBI" id="CHEBI:57455"/>
        <dbReference type="ChEBI" id="CHEBI:57457"/>
        <dbReference type="ChEBI" id="CHEBI:456216"/>
        <dbReference type="EC" id="6.3.3.2"/>
    </reaction>
</comment>
<dbReference type="InterPro" id="IPR037171">
    <property type="entry name" value="NagB/RpiA_transferase-like"/>
</dbReference>
<evidence type="ECO:0000313" key="6">
    <source>
        <dbReference type="EMBL" id="AZI39292.1"/>
    </source>
</evidence>
<gene>
    <name evidence="6" type="ORF">EIB74_04650</name>
</gene>
<dbReference type="PIRSF" id="PIRSF006806">
    <property type="entry name" value="FTHF_cligase"/>
    <property type="match status" value="1"/>
</dbReference>
<keyword evidence="5" id="KW-0460">Magnesium</keyword>
<dbReference type="RefSeq" id="WP_124801548.1">
    <property type="nucleotide sequence ID" value="NZ_CP034161.1"/>
</dbReference>
<comment type="similarity">
    <text evidence="1 5">Belongs to the 5-formyltetrahydrofolate cyclo-ligase family.</text>
</comment>
<reference evidence="7" key="1">
    <citation type="submission" date="2018-11" db="EMBL/GenBank/DDBJ databases">
        <title>Proposal to divide the Flavobacteriaceae and reorganize its genera based on Amino Acid Identity values calculated from whole genome sequences.</title>
        <authorList>
            <person name="Nicholson A.C."/>
            <person name="Gulvik C.A."/>
            <person name="Whitney A.M."/>
            <person name="Humrighouse B.W."/>
            <person name="Bell M."/>
            <person name="Holmes B."/>
            <person name="Steigerwalt A.B."/>
            <person name="Villarma A."/>
            <person name="Sheth M."/>
            <person name="Batra D."/>
            <person name="Pryor J."/>
            <person name="Bernardet J.-F."/>
            <person name="Hugo C."/>
            <person name="Kampfer P."/>
            <person name="Newman J.D."/>
            <person name="McQuiston J.R."/>
        </authorList>
    </citation>
    <scope>NUCLEOTIDE SEQUENCE [LARGE SCALE GENOMIC DNA]</scope>
    <source>
        <strain evidence="7">F5649</strain>
    </source>
</reference>
<name>A0A3G8Y1G2_9FLAO</name>
<keyword evidence="3 4" id="KW-0067">ATP-binding</keyword>
<dbReference type="InterPro" id="IPR024185">
    <property type="entry name" value="FTHF_cligase-like_sf"/>
</dbReference>
<keyword evidence="2 4" id="KW-0547">Nucleotide-binding</keyword>
<dbReference type="PANTHER" id="PTHR23407:SF1">
    <property type="entry name" value="5-FORMYLTETRAHYDROFOLATE CYCLO-LIGASE"/>
    <property type="match status" value="1"/>
</dbReference>
<dbReference type="GO" id="GO:0005524">
    <property type="term" value="F:ATP binding"/>
    <property type="evidence" value="ECO:0007669"/>
    <property type="project" value="UniProtKB-KW"/>
</dbReference>
<feature type="binding site" evidence="4">
    <location>
        <position position="60"/>
    </location>
    <ligand>
        <name>substrate</name>
    </ligand>
</feature>
<organism evidence="6 7">
    <name type="scientific">Epilithonimonas vandammei</name>
    <dbReference type="NCBI Taxonomy" id="2487072"/>
    <lineage>
        <taxon>Bacteria</taxon>
        <taxon>Pseudomonadati</taxon>
        <taxon>Bacteroidota</taxon>
        <taxon>Flavobacteriia</taxon>
        <taxon>Flavobacteriales</taxon>
        <taxon>Weeksellaceae</taxon>
        <taxon>Chryseobacterium group</taxon>
        <taxon>Epilithonimonas</taxon>
    </lineage>
</organism>
<keyword evidence="7" id="KW-1185">Reference proteome</keyword>
<evidence type="ECO:0000256" key="3">
    <source>
        <dbReference type="ARBA" id="ARBA00022840"/>
    </source>
</evidence>
<evidence type="ECO:0000256" key="4">
    <source>
        <dbReference type="PIRSR" id="PIRSR006806-1"/>
    </source>
</evidence>
<dbReference type="GO" id="GO:0009396">
    <property type="term" value="P:folic acid-containing compound biosynthetic process"/>
    <property type="evidence" value="ECO:0007669"/>
    <property type="project" value="TreeGrafter"/>
</dbReference>
<dbReference type="NCBIfam" id="TIGR02727">
    <property type="entry name" value="MTHFS_bact"/>
    <property type="match status" value="1"/>
</dbReference>
<accession>A0A3G8Y1G2</accession>
<evidence type="ECO:0000313" key="7">
    <source>
        <dbReference type="Proteomes" id="UP000281810"/>
    </source>
</evidence>
<dbReference type="Gene3D" id="3.40.50.10420">
    <property type="entry name" value="NagB/RpiA/CoA transferase-like"/>
    <property type="match status" value="1"/>
</dbReference>
<dbReference type="PANTHER" id="PTHR23407">
    <property type="entry name" value="ATPASE INHIBITOR/5-FORMYLTETRAHYDROFOLATE CYCLO-LIGASE"/>
    <property type="match status" value="1"/>
</dbReference>
<feature type="binding site" evidence="4">
    <location>
        <begin position="7"/>
        <end position="11"/>
    </location>
    <ligand>
        <name>ATP</name>
        <dbReference type="ChEBI" id="CHEBI:30616"/>
    </ligand>
</feature>
<dbReference type="InterPro" id="IPR002698">
    <property type="entry name" value="FTHF_cligase"/>
</dbReference>
<keyword evidence="5" id="KW-0479">Metal-binding</keyword>
<dbReference type="EMBL" id="CP034161">
    <property type="protein sequence ID" value="AZI39292.1"/>
    <property type="molecule type" value="Genomic_DNA"/>
</dbReference>
<feature type="binding site" evidence="4">
    <location>
        <begin position="134"/>
        <end position="142"/>
    </location>
    <ligand>
        <name>ATP</name>
        <dbReference type="ChEBI" id="CHEBI:30616"/>
    </ligand>
</feature>
<sequence length="192" mass="22472">MNLSLTKKELRTIYKEKRMALSQDEVHFLSQKILDQFILQFNIIENQKVNIFLSIEKLKEVNTQIFIDYFFENKIRVFVPKIQGENMISVEIFPNSEFEINDWGIKEPISNIDANVELDYVLTPLLYCDQFGNRVGYGKGFYDSFFSRDLKIHKKIALNFFSPNEGIADVFQKDVALDGLITPSEYIDFTVK</sequence>
<comment type="cofactor">
    <cofactor evidence="5">
        <name>Mg(2+)</name>
        <dbReference type="ChEBI" id="CHEBI:18420"/>
    </cofactor>
</comment>
<evidence type="ECO:0000256" key="1">
    <source>
        <dbReference type="ARBA" id="ARBA00010638"/>
    </source>
</evidence>
<dbReference type="AlphaFoldDB" id="A0A3G8Y1G2"/>
<dbReference type="EC" id="6.3.3.2" evidence="5"/>